<evidence type="ECO:0008006" key="7">
    <source>
        <dbReference type="Google" id="ProtNLM"/>
    </source>
</evidence>
<dbReference type="Gene3D" id="3.10.10.10">
    <property type="entry name" value="HIV Type 1 Reverse Transcriptase, subunit A, domain 1"/>
    <property type="match status" value="1"/>
</dbReference>
<feature type="region of interest" description="Disordered" evidence="2">
    <location>
        <begin position="304"/>
        <end position="324"/>
    </location>
</feature>
<dbReference type="InterPro" id="IPR032567">
    <property type="entry name" value="RTL1-rel"/>
</dbReference>
<sequence>DKSEKKRLEDVPIVRNFPEVFLEELPGLPPNRPVEFQIDLVPSAAPVARAPYRLAPSEMKELAEQLKELSDKGFIRHSSSPWGAPVLFVKKKDGSFRMYIDYQELNKLTVKNRYPLPMIDDLFDQLQGSSDYSKIDLRAIKLRLNSHNVAFVSSENTSSINETVNAAYDIQVAGSKEQPFASSYADDVASDDLCDALSVIYLTSAHLRQMSVNVKTGLGYDSQLSKNEMPKCEIFETAYDSSVSEIDEDNNQAKNRYKIGIGYHAVPLQYTGNYMPPRADLSFSGLDDSVFKFKISETGTSVNEKESIASKSSKEIREEPQTVRSSAPIIEDWESDYEENKMVEKSVVNNKGKGTSQRKVRPVWNNARRVNHHNFSKMIHPHPKRNFVPTAVATKSGQALVNAAKQNSATSTSTARPKGNPQYTLQDQRIFDSGCSKHMTGNKSFLTEYQEIDGGFVAFRGSPKGGKITDFKLLDESQVLLKVPRQNNMYNFDLKNVVPSGDLTCLFAKVTIDESDLWHRRLGHINFKTLNKLVRGNLVKVNTACYVQNRVLVTKPHNKTPYELLVDRSPNLEFMRPFGCDVTILNTLDHLGKFDGKADEGFLVGYSVNKKAFRVFNSRNRKAEENLYVNFLENKPNVAETGPEWLFDIDSLTKSMNYEPVYARNQYNGDACIQTNIHEGQASQEKAAVHEYILLPFISSNPPLSLTIQSSDVNAGDQPGDVNAGDIQGDADEISKNDDVSTSIFNGAFDDRDLGAEANTNNLDSSTVVSPIPTTRVHKDHPKEQIIEVPNLSTQTRRRINFSKETAMVIQALKDPSWIEAMQEELLQFKLQDVWTLVDLPYGKRVIGSKWVFKNKLDERGIVIKNKARLVAQEHTHEKGIDYDEVFAPVARIKSIRLFLAYASFKDFIVYQMDVKSAFLYGKIKKEVYVCQPPGFKDLDFPDKVYEVKKALYGLHQAPRACAASWKLMMPSIKLQLLVTVNVAHEKPAKSAGFEQIIDFLKSKPIHYALTVNPTIYVSCVKQFWAMAKMKNVIDQEQIQALVDKTKVIITENNIRSDLSFDDAEETACLLNEDFLRLGAHGKKQKPRRKQRKEAEVSNDESEDEDHVPTPFSDPLPSGRRVKSSMEKDGMGAQEDASKQERMIEEIDQNTEIALDDETQERINDDEMFGVDDLAREKVVMETTTGVKDSAALTTYVIKDEVTMAQALAALKSTKPKVMVKEQKMSTTISAAATIVITAVPTPRAKAKMIEPEVPIKRKEQMRIDEEYVRKLEAEEQEAARLSRAQQDEEASNSWDNMQAMMDADRLLAKKLQAREREEFSEVQKARLLVELIEKRKKHFAALRAQEKRNKKPTKTQTKSQMSTYLKHMGGYKQSHLKGRSFDEIKKLFDRDMTKVDENVKPVMDNSEELRKCIEIVPDDGDEVLIEATPISSRYLTIIDYKIHKEGKKTYFKIIRADVKDRFKKEKPVDDMDNLLFRTLKIMFEHHVEDTIWKYQQGLAKVKNWKLFESCAVYCITMQSTIYYLLVEKMYPLTRNTLHQLWSDVRLHVDYDVEMAYDLLRFIRKQLMEGYTPP</sequence>
<dbReference type="InterPro" id="IPR013103">
    <property type="entry name" value="RVT_2"/>
</dbReference>
<feature type="domain" description="GAG-pre-integrase" evidence="4">
    <location>
        <begin position="488"/>
        <end position="541"/>
    </location>
</feature>
<evidence type="ECO:0000259" key="4">
    <source>
        <dbReference type="Pfam" id="PF13976"/>
    </source>
</evidence>
<feature type="compositionally biased region" description="Polar residues" evidence="2">
    <location>
        <begin position="758"/>
        <end position="773"/>
    </location>
</feature>
<reference evidence="6" key="1">
    <citation type="journal article" date="2019" name="Sci. Rep.">
        <title>Draft genome of Tanacetum cinerariifolium, the natural source of mosquito coil.</title>
        <authorList>
            <person name="Yamashiro T."/>
            <person name="Shiraishi A."/>
            <person name="Satake H."/>
            <person name="Nakayama K."/>
        </authorList>
    </citation>
    <scope>NUCLEOTIDE SEQUENCE</scope>
</reference>
<dbReference type="InterPro" id="IPR057670">
    <property type="entry name" value="SH3_retrovirus"/>
</dbReference>
<evidence type="ECO:0000256" key="1">
    <source>
        <dbReference type="SAM" id="Coils"/>
    </source>
</evidence>
<protein>
    <recommendedName>
        <fullName evidence="7">Reverse transcriptase domain-containing protein</fullName>
    </recommendedName>
</protein>
<accession>A0A6L2NW36</accession>
<feature type="region of interest" description="Disordered" evidence="2">
    <location>
        <begin position="757"/>
        <end position="780"/>
    </location>
</feature>
<feature type="coiled-coil region" evidence="1">
    <location>
        <begin position="1265"/>
        <end position="1292"/>
    </location>
</feature>
<gene>
    <name evidence="6" type="ORF">Tci_062388</name>
</gene>
<feature type="compositionally biased region" description="Basic and acidic residues" evidence="2">
    <location>
        <begin position="304"/>
        <end position="321"/>
    </location>
</feature>
<feature type="compositionally biased region" description="Acidic residues" evidence="2">
    <location>
        <begin position="1097"/>
        <end position="1106"/>
    </location>
</feature>
<evidence type="ECO:0000259" key="5">
    <source>
        <dbReference type="Pfam" id="PF25597"/>
    </source>
</evidence>
<dbReference type="InterPro" id="IPR043128">
    <property type="entry name" value="Rev_trsase/Diguanyl_cyclase"/>
</dbReference>
<dbReference type="PANTHER" id="PTHR15503">
    <property type="entry name" value="LDOC1 RELATED"/>
    <property type="match status" value="1"/>
</dbReference>
<dbReference type="InterPro" id="IPR043502">
    <property type="entry name" value="DNA/RNA_pol_sf"/>
</dbReference>
<evidence type="ECO:0000259" key="3">
    <source>
        <dbReference type="Pfam" id="PF07727"/>
    </source>
</evidence>
<dbReference type="Pfam" id="PF25597">
    <property type="entry name" value="SH3_retrovirus"/>
    <property type="match status" value="1"/>
</dbReference>
<dbReference type="EMBL" id="BKCJ010010178">
    <property type="protein sequence ID" value="GEU90410.1"/>
    <property type="molecule type" value="Genomic_DNA"/>
</dbReference>
<dbReference type="Gene3D" id="3.30.70.270">
    <property type="match status" value="1"/>
</dbReference>
<evidence type="ECO:0000313" key="6">
    <source>
        <dbReference type="EMBL" id="GEU90410.1"/>
    </source>
</evidence>
<keyword evidence="1" id="KW-0175">Coiled coil</keyword>
<feature type="region of interest" description="Disordered" evidence="2">
    <location>
        <begin position="1081"/>
        <end position="1141"/>
    </location>
</feature>
<proteinExistence type="predicted"/>
<name>A0A6L2NW36_TANCI</name>
<feature type="compositionally biased region" description="Basic residues" evidence="2">
    <location>
        <begin position="1081"/>
        <end position="1092"/>
    </location>
</feature>
<dbReference type="SUPFAM" id="SSF56672">
    <property type="entry name" value="DNA/RNA polymerases"/>
    <property type="match status" value="1"/>
</dbReference>
<feature type="domain" description="Retroviral polymerase SH3-like" evidence="5">
    <location>
        <begin position="580"/>
        <end position="636"/>
    </location>
</feature>
<feature type="domain" description="Reverse transcriptase Ty1/copia-type" evidence="3">
    <location>
        <begin position="833"/>
        <end position="963"/>
    </location>
</feature>
<evidence type="ECO:0000256" key="2">
    <source>
        <dbReference type="SAM" id="MobiDB-lite"/>
    </source>
</evidence>
<dbReference type="Pfam" id="PF07727">
    <property type="entry name" value="RVT_2"/>
    <property type="match status" value="1"/>
</dbReference>
<dbReference type="PANTHER" id="PTHR15503:SF45">
    <property type="entry name" value="RNA-DIRECTED DNA POLYMERASE HOMOLOG"/>
    <property type="match status" value="1"/>
</dbReference>
<dbReference type="Pfam" id="PF13976">
    <property type="entry name" value="gag_pre-integrs"/>
    <property type="match status" value="1"/>
</dbReference>
<feature type="non-terminal residue" evidence="6">
    <location>
        <position position="1"/>
    </location>
</feature>
<feature type="compositionally biased region" description="Basic and acidic residues" evidence="2">
    <location>
        <begin position="1124"/>
        <end position="1141"/>
    </location>
</feature>
<comment type="caution">
    <text evidence="6">The sequence shown here is derived from an EMBL/GenBank/DDBJ whole genome shotgun (WGS) entry which is preliminary data.</text>
</comment>
<dbReference type="InterPro" id="IPR025724">
    <property type="entry name" value="GAG-pre-integrase_dom"/>
</dbReference>
<dbReference type="CDD" id="cd01647">
    <property type="entry name" value="RT_LTR"/>
    <property type="match status" value="1"/>
</dbReference>
<organism evidence="6">
    <name type="scientific">Tanacetum cinerariifolium</name>
    <name type="common">Dalmatian daisy</name>
    <name type="synonym">Chrysanthemum cinerariifolium</name>
    <dbReference type="NCBI Taxonomy" id="118510"/>
    <lineage>
        <taxon>Eukaryota</taxon>
        <taxon>Viridiplantae</taxon>
        <taxon>Streptophyta</taxon>
        <taxon>Embryophyta</taxon>
        <taxon>Tracheophyta</taxon>
        <taxon>Spermatophyta</taxon>
        <taxon>Magnoliopsida</taxon>
        <taxon>eudicotyledons</taxon>
        <taxon>Gunneridae</taxon>
        <taxon>Pentapetalae</taxon>
        <taxon>asterids</taxon>
        <taxon>campanulids</taxon>
        <taxon>Asterales</taxon>
        <taxon>Asteraceae</taxon>
        <taxon>Asteroideae</taxon>
        <taxon>Anthemideae</taxon>
        <taxon>Anthemidinae</taxon>
        <taxon>Tanacetum</taxon>
    </lineage>
</organism>